<dbReference type="InterPro" id="IPR002885">
    <property type="entry name" value="PPR_rpt"/>
</dbReference>
<organism evidence="4 5">
    <name type="scientific">Vitrella brassicaformis (strain CCMP3155)</name>
    <dbReference type="NCBI Taxonomy" id="1169540"/>
    <lineage>
        <taxon>Eukaryota</taxon>
        <taxon>Sar</taxon>
        <taxon>Alveolata</taxon>
        <taxon>Colpodellida</taxon>
        <taxon>Vitrellaceae</taxon>
        <taxon>Vitrella</taxon>
    </lineage>
</organism>
<dbReference type="VEuPathDB" id="CryptoDB:Vbra_13442"/>
<dbReference type="Gene3D" id="1.25.40.10">
    <property type="entry name" value="Tetratricopeptide repeat domain"/>
    <property type="match status" value="1"/>
</dbReference>
<feature type="repeat" description="PPR" evidence="2">
    <location>
        <begin position="45"/>
        <end position="79"/>
    </location>
</feature>
<name>A0A0G4EVF6_VITBC</name>
<evidence type="ECO:0000313" key="5">
    <source>
        <dbReference type="Proteomes" id="UP000041254"/>
    </source>
</evidence>
<feature type="region of interest" description="Disordered" evidence="3">
    <location>
        <begin position="326"/>
        <end position="362"/>
    </location>
</feature>
<sequence>MLSVGVKPTAVTFSILVKLYGKARMLDKAFQMIDDMEMKFHLRPSVLVYTSLIQACIRNRQVKRALEVFDTMNRKGERGDGFAFGTLINGCACALHFDAAIDIMQQAANQGIKVLAEVANNLLGAVLRKGQEGKYGPTLLSLMHQMHIPVQPKLREQCGPNTMPPRHTNTPPAAHGSNIHNTTATPPPTAPPTATRSNSCDNTSTVQLGYEAGALGGDLPTLPVHTAHGEMPVPSHDSYSCRPLSIPVPGVYATSRQRSPSVSPPRPLRLHSLSPDAAVLSAGDSTPFAKLQGGSGGEDGEGLAGLCDDDATPSMCRLRDLANLAHTHTGSPDGYQEKPAATLIFDETSSDATQQHQHEQQP</sequence>
<keyword evidence="5" id="KW-1185">Reference proteome</keyword>
<feature type="repeat" description="PPR" evidence="2">
    <location>
        <begin position="9"/>
        <end position="39"/>
    </location>
</feature>
<evidence type="ECO:0000256" key="3">
    <source>
        <dbReference type="SAM" id="MobiDB-lite"/>
    </source>
</evidence>
<dbReference type="NCBIfam" id="TIGR00756">
    <property type="entry name" value="PPR"/>
    <property type="match status" value="2"/>
</dbReference>
<evidence type="ECO:0000256" key="2">
    <source>
        <dbReference type="PROSITE-ProRule" id="PRU00708"/>
    </source>
</evidence>
<evidence type="ECO:0000256" key="1">
    <source>
        <dbReference type="ARBA" id="ARBA00022737"/>
    </source>
</evidence>
<keyword evidence="1" id="KW-0677">Repeat</keyword>
<dbReference type="AlphaFoldDB" id="A0A0G4EVF6"/>
<dbReference type="EMBL" id="CDMY01000316">
    <property type="protein sequence ID" value="CEM02055.1"/>
    <property type="molecule type" value="Genomic_DNA"/>
</dbReference>
<dbReference type="InterPro" id="IPR011990">
    <property type="entry name" value="TPR-like_helical_dom_sf"/>
</dbReference>
<evidence type="ECO:0000313" key="4">
    <source>
        <dbReference type="EMBL" id="CEM02055.1"/>
    </source>
</evidence>
<accession>A0A0G4EVF6</accession>
<dbReference type="Pfam" id="PF13041">
    <property type="entry name" value="PPR_2"/>
    <property type="match status" value="1"/>
</dbReference>
<dbReference type="PANTHER" id="PTHR47942">
    <property type="entry name" value="TETRATRICOPEPTIDE REPEAT (TPR)-LIKE SUPERFAMILY PROTEIN-RELATED"/>
    <property type="match status" value="1"/>
</dbReference>
<dbReference type="PROSITE" id="PS51375">
    <property type="entry name" value="PPR"/>
    <property type="match status" value="2"/>
</dbReference>
<dbReference type="Pfam" id="PF12854">
    <property type="entry name" value="PPR_1"/>
    <property type="match status" value="1"/>
</dbReference>
<dbReference type="PANTHER" id="PTHR47942:SF63">
    <property type="entry name" value="PENTATRICOPEPTIDE REPEAT-CONTAINING PROTEIN"/>
    <property type="match status" value="1"/>
</dbReference>
<feature type="region of interest" description="Disordered" evidence="3">
    <location>
        <begin position="159"/>
        <end position="200"/>
    </location>
</feature>
<evidence type="ECO:0008006" key="6">
    <source>
        <dbReference type="Google" id="ProtNLM"/>
    </source>
</evidence>
<protein>
    <recommendedName>
        <fullName evidence="6">Pentacotripeptide-repeat region of PRORP domain-containing protein</fullName>
    </recommendedName>
</protein>
<gene>
    <name evidence="4" type="ORF">Vbra_13442</name>
</gene>
<reference evidence="4 5" key="1">
    <citation type="submission" date="2014-11" db="EMBL/GenBank/DDBJ databases">
        <authorList>
            <person name="Zhu J."/>
            <person name="Qi W."/>
            <person name="Song R."/>
        </authorList>
    </citation>
    <scope>NUCLEOTIDE SEQUENCE [LARGE SCALE GENOMIC DNA]</scope>
</reference>
<dbReference type="STRING" id="1169540.A0A0G4EVF6"/>
<proteinExistence type="predicted"/>
<dbReference type="InParanoid" id="A0A0G4EVF6"/>
<dbReference type="OrthoDB" id="680059at2759"/>
<dbReference type="InterPro" id="IPR051222">
    <property type="entry name" value="PPR/CCM1_RNA-binding"/>
</dbReference>
<dbReference type="Proteomes" id="UP000041254">
    <property type="component" value="Unassembled WGS sequence"/>
</dbReference>